<feature type="domain" description="HTH lysR-type" evidence="5">
    <location>
        <begin position="1"/>
        <end position="58"/>
    </location>
</feature>
<keyword evidence="4" id="KW-0804">Transcription</keyword>
<dbReference type="RefSeq" id="WP_188647376.1">
    <property type="nucleotide sequence ID" value="NZ_BMHQ01000005.1"/>
</dbReference>
<dbReference type="PANTHER" id="PTHR30419:SF28">
    <property type="entry name" value="HTH-TYPE TRANSCRIPTIONAL REGULATOR BSDA"/>
    <property type="match status" value="1"/>
</dbReference>
<dbReference type="InterPro" id="IPR036388">
    <property type="entry name" value="WH-like_DNA-bd_sf"/>
</dbReference>
<dbReference type="FunFam" id="1.10.10.10:FF:000001">
    <property type="entry name" value="LysR family transcriptional regulator"/>
    <property type="match status" value="1"/>
</dbReference>
<dbReference type="InterPro" id="IPR050950">
    <property type="entry name" value="HTH-type_LysR_regulators"/>
</dbReference>
<reference evidence="6" key="2">
    <citation type="submission" date="2020-09" db="EMBL/GenBank/DDBJ databases">
        <authorList>
            <person name="Sun Q."/>
            <person name="Zhou Y."/>
        </authorList>
    </citation>
    <scope>NUCLEOTIDE SEQUENCE</scope>
    <source>
        <strain evidence="6">CGMCC 1.15179</strain>
    </source>
</reference>
<comment type="caution">
    <text evidence="6">The sequence shown here is derived from an EMBL/GenBank/DDBJ whole genome shotgun (WGS) entry which is preliminary data.</text>
</comment>
<evidence type="ECO:0000313" key="6">
    <source>
        <dbReference type="EMBL" id="GGE15213.1"/>
    </source>
</evidence>
<dbReference type="EMBL" id="BMHQ01000005">
    <property type="protein sequence ID" value="GGE15213.1"/>
    <property type="molecule type" value="Genomic_DNA"/>
</dbReference>
<dbReference type="AlphaFoldDB" id="A0A8J2VHB3"/>
<dbReference type="GO" id="GO:0005829">
    <property type="term" value="C:cytosol"/>
    <property type="evidence" value="ECO:0007669"/>
    <property type="project" value="TreeGrafter"/>
</dbReference>
<accession>A0A8J2VHB3</accession>
<evidence type="ECO:0000259" key="5">
    <source>
        <dbReference type="PROSITE" id="PS50931"/>
    </source>
</evidence>
<name>A0A8J2VHB3_9BACL</name>
<evidence type="ECO:0000313" key="7">
    <source>
        <dbReference type="Proteomes" id="UP000625210"/>
    </source>
</evidence>
<evidence type="ECO:0000256" key="3">
    <source>
        <dbReference type="ARBA" id="ARBA00023125"/>
    </source>
</evidence>
<dbReference type="PRINTS" id="PR00039">
    <property type="entry name" value="HTHLYSR"/>
</dbReference>
<dbReference type="Proteomes" id="UP000625210">
    <property type="component" value="Unassembled WGS sequence"/>
</dbReference>
<protein>
    <submittedName>
        <fullName evidence="6">HTH-type transcriptional regulator GltC</fullName>
    </submittedName>
</protein>
<dbReference type="SUPFAM" id="SSF46785">
    <property type="entry name" value="Winged helix' DNA-binding domain"/>
    <property type="match status" value="1"/>
</dbReference>
<dbReference type="Pfam" id="PF00126">
    <property type="entry name" value="HTH_1"/>
    <property type="match status" value="1"/>
</dbReference>
<keyword evidence="3" id="KW-0238">DNA-binding</keyword>
<dbReference type="InterPro" id="IPR036390">
    <property type="entry name" value="WH_DNA-bd_sf"/>
</dbReference>
<comment type="similarity">
    <text evidence="1">Belongs to the LysR transcriptional regulatory family.</text>
</comment>
<keyword evidence="7" id="KW-1185">Reference proteome</keyword>
<evidence type="ECO:0000256" key="4">
    <source>
        <dbReference type="ARBA" id="ARBA00023163"/>
    </source>
</evidence>
<evidence type="ECO:0000256" key="1">
    <source>
        <dbReference type="ARBA" id="ARBA00009437"/>
    </source>
</evidence>
<dbReference type="Pfam" id="PF03466">
    <property type="entry name" value="LysR_substrate"/>
    <property type="match status" value="1"/>
</dbReference>
<sequence length="301" mass="34115">MELRQIQYFIEVAKREHVTEAAHALHVAQSAISRQIANLEKELQVDLFVREGRNVRLTPIGRIFLEHAEKAVLEMEKAKQEISEFLDPERGTIRIAFPSSLASHTLPTVISAFRIHYPDIGFQLRQGSFRQLMDSVVKGEVDLAFIAPVPMQQKEFQGHIFFQEKLVALLPVNHELSDQPAVRLDQLKNQNFVLFPKGYILHRLVVDGCHQMGFEPQVSFEGEDIDAIKGLVSAGLGVTILPEITLIEGVPRGTVKIPVSEPELTRTVGVIIPKNRELPPSEKLFYDFLKEFYATLNRFSQ</sequence>
<dbReference type="InterPro" id="IPR005119">
    <property type="entry name" value="LysR_subst-bd"/>
</dbReference>
<dbReference type="GO" id="GO:0003677">
    <property type="term" value="F:DNA binding"/>
    <property type="evidence" value="ECO:0007669"/>
    <property type="project" value="UniProtKB-KW"/>
</dbReference>
<dbReference type="SUPFAM" id="SSF53850">
    <property type="entry name" value="Periplasmic binding protein-like II"/>
    <property type="match status" value="1"/>
</dbReference>
<dbReference type="PROSITE" id="PS50931">
    <property type="entry name" value="HTH_LYSR"/>
    <property type="match status" value="1"/>
</dbReference>
<organism evidence="6 7">
    <name type="scientific">Marinithermofilum abyssi</name>
    <dbReference type="NCBI Taxonomy" id="1571185"/>
    <lineage>
        <taxon>Bacteria</taxon>
        <taxon>Bacillati</taxon>
        <taxon>Bacillota</taxon>
        <taxon>Bacilli</taxon>
        <taxon>Bacillales</taxon>
        <taxon>Thermoactinomycetaceae</taxon>
        <taxon>Marinithermofilum</taxon>
    </lineage>
</organism>
<dbReference type="GO" id="GO:0003700">
    <property type="term" value="F:DNA-binding transcription factor activity"/>
    <property type="evidence" value="ECO:0007669"/>
    <property type="project" value="InterPro"/>
</dbReference>
<dbReference type="Gene3D" id="3.40.190.290">
    <property type="match status" value="1"/>
</dbReference>
<gene>
    <name evidence="6" type="primary">gltC</name>
    <name evidence="6" type="ORF">GCM10011571_15950</name>
</gene>
<evidence type="ECO:0000256" key="2">
    <source>
        <dbReference type="ARBA" id="ARBA00023015"/>
    </source>
</evidence>
<dbReference type="PANTHER" id="PTHR30419">
    <property type="entry name" value="HTH-TYPE TRANSCRIPTIONAL REGULATOR YBHD"/>
    <property type="match status" value="1"/>
</dbReference>
<proteinExistence type="inferred from homology"/>
<dbReference type="InterPro" id="IPR000847">
    <property type="entry name" value="LysR_HTH_N"/>
</dbReference>
<keyword evidence="2" id="KW-0805">Transcription regulation</keyword>
<reference evidence="6" key="1">
    <citation type="journal article" date="2014" name="Int. J. Syst. Evol. Microbiol.">
        <title>Complete genome sequence of Corynebacterium casei LMG S-19264T (=DSM 44701T), isolated from a smear-ripened cheese.</title>
        <authorList>
            <consortium name="US DOE Joint Genome Institute (JGI-PGF)"/>
            <person name="Walter F."/>
            <person name="Albersmeier A."/>
            <person name="Kalinowski J."/>
            <person name="Ruckert C."/>
        </authorList>
    </citation>
    <scope>NUCLEOTIDE SEQUENCE</scope>
    <source>
        <strain evidence="6">CGMCC 1.15179</strain>
    </source>
</reference>
<dbReference type="Gene3D" id="1.10.10.10">
    <property type="entry name" value="Winged helix-like DNA-binding domain superfamily/Winged helix DNA-binding domain"/>
    <property type="match status" value="1"/>
</dbReference>
<dbReference type="CDD" id="cd08434">
    <property type="entry name" value="PBP2_GltC_like"/>
    <property type="match status" value="1"/>
</dbReference>